<feature type="transmembrane region" description="Helical" evidence="8">
    <location>
        <begin position="473"/>
        <end position="497"/>
    </location>
</feature>
<proteinExistence type="predicted"/>
<keyword evidence="5 8" id="KW-0472">Membrane</keyword>
<accession>A0ABQ7R6Y8</accession>
<organism evidence="11 12">
    <name type="scientific">Plutella xylostella</name>
    <name type="common">Diamondback moth</name>
    <name type="synonym">Plutella maculipennis</name>
    <dbReference type="NCBI Taxonomy" id="51655"/>
    <lineage>
        <taxon>Eukaryota</taxon>
        <taxon>Metazoa</taxon>
        <taxon>Ecdysozoa</taxon>
        <taxon>Arthropoda</taxon>
        <taxon>Hexapoda</taxon>
        <taxon>Insecta</taxon>
        <taxon>Pterygota</taxon>
        <taxon>Neoptera</taxon>
        <taxon>Endopterygota</taxon>
        <taxon>Lepidoptera</taxon>
        <taxon>Glossata</taxon>
        <taxon>Ditrysia</taxon>
        <taxon>Yponomeutoidea</taxon>
        <taxon>Plutellidae</taxon>
        <taxon>Plutella</taxon>
    </lineage>
</organism>
<sequence length="532" mass="58985">MDFLQVKGKTKVMFSVLLVFLLVGACVNAENTAYYAGEPTLDLKRSDIVTLDRQKRDAPAPAPANVPPPASPAPPAANATLSNATTNQTSASATTAPATVRVPMLGANGTGVRWENATKSVNEPKVSDPLTDGTDDNITEIFKETPEQIQQVLAQHNLTDLQYENHSFYSSTFIGNRTYFDEYWANLTAARAEVHPILSDSHRRATALKLQFPFPFYGHPLHNITVATGGFIYTGEHVHHWLAATQYIAPLMANFDTTQSDDSVVKVSSLDDQFTAIWENVALQEDKSHKFTFAVTLYKNGDIIFAYKDIPIPIGDINEYVHPVKVGISDAYQTDRIVFYVRRKTIYEYHRVNFRDYQITNHTMLRLVALPTCLQYNSCAECVNHDTGFNCTWCEQIQRCSSGTDRNKQDWVLRHCDQKPVMDVSQCKARNASVDQSVPYGPDSTTSVVTTASPLSPPSPVRSGAAAPYQSSVGGAVAAFVIVALLATLAGWTVYAFKNPHTRSGQMLIKYRPSQWSWKRGEARYTAATIHM</sequence>
<dbReference type="EMBL" id="JAHIBW010000001">
    <property type="protein sequence ID" value="KAG7313059.1"/>
    <property type="molecule type" value="Genomic_DNA"/>
</dbReference>
<name>A0ABQ7R6Y8_PLUXY</name>
<dbReference type="Gene3D" id="3.30.1680.10">
    <property type="entry name" value="ligand-binding face of the semaphorins, domain 2"/>
    <property type="match status" value="1"/>
</dbReference>
<comment type="subcellular location">
    <subcellularLocation>
        <location evidence="1">Membrane</location>
        <topology evidence="1">Single-pass type I membrane protein</topology>
    </subcellularLocation>
</comment>
<dbReference type="Pfam" id="PF01437">
    <property type="entry name" value="PSI"/>
    <property type="match status" value="1"/>
</dbReference>
<dbReference type="Proteomes" id="UP000823941">
    <property type="component" value="Chromosome 1"/>
</dbReference>
<comment type="caution">
    <text evidence="11">The sequence shown here is derived from an EMBL/GenBank/DDBJ whole genome shotgun (WGS) entry which is preliminary data.</text>
</comment>
<keyword evidence="6" id="KW-0325">Glycoprotein</keyword>
<dbReference type="InterPro" id="IPR016201">
    <property type="entry name" value="PSI"/>
</dbReference>
<protein>
    <recommendedName>
        <fullName evidence="10">PSI domain-containing protein</fullName>
    </recommendedName>
</protein>
<feature type="compositionally biased region" description="Pro residues" evidence="7">
    <location>
        <begin position="60"/>
        <end position="75"/>
    </location>
</feature>
<evidence type="ECO:0000256" key="7">
    <source>
        <dbReference type="SAM" id="MobiDB-lite"/>
    </source>
</evidence>
<dbReference type="SMART" id="SM00423">
    <property type="entry name" value="PSI"/>
    <property type="match status" value="1"/>
</dbReference>
<dbReference type="PANTHER" id="PTHR13055:SF12">
    <property type="entry name" value="LD40707P"/>
    <property type="match status" value="1"/>
</dbReference>
<evidence type="ECO:0000256" key="8">
    <source>
        <dbReference type="SAM" id="Phobius"/>
    </source>
</evidence>
<evidence type="ECO:0000256" key="3">
    <source>
        <dbReference type="ARBA" id="ARBA00022729"/>
    </source>
</evidence>
<evidence type="ECO:0000256" key="5">
    <source>
        <dbReference type="ARBA" id="ARBA00023136"/>
    </source>
</evidence>
<dbReference type="PROSITE" id="PS51257">
    <property type="entry name" value="PROKAR_LIPOPROTEIN"/>
    <property type="match status" value="1"/>
</dbReference>
<feature type="region of interest" description="Disordered" evidence="7">
    <location>
        <begin position="53"/>
        <end position="100"/>
    </location>
</feature>
<feature type="compositionally biased region" description="Low complexity" evidence="7">
    <location>
        <begin position="76"/>
        <end position="99"/>
    </location>
</feature>
<keyword evidence="4 8" id="KW-1133">Transmembrane helix</keyword>
<feature type="chain" id="PRO_5045160110" description="PSI domain-containing protein" evidence="9">
    <location>
        <begin position="30"/>
        <end position="532"/>
    </location>
</feature>
<keyword evidence="2 8" id="KW-0812">Transmembrane</keyword>
<evidence type="ECO:0000259" key="10">
    <source>
        <dbReference type="SMART" id="SM00423"/>
    </source>
</evidence>
<gene>
    <name evidence="11" type="ORF">JYU34_000140</name>
</gene>
<reference evidence="11 12" key="1">
    <citation type="submission" date="2021-06" db="EMBL/GenBank/DDBJ databases">
        <title>A haploid diamondback moth (Plutella xylostella L.) genome assembly resolves 31 chromosomes and identifies a diamide resistance mutation.</title>
        <authorList>
            <person name="Ward C.M."/>
            <person name="Perry K.D."/>
            <person name="Baker G."/>
            <person name="Powis K."/>
            <person name="Heckel D.G."/>
            <person name="Baxter S.W."/>
        </authorList>
    </citation>
    <scope>NUCLEOTIDE SEQUENCE [LARGE SCALE GENOMIC DNA]</scope>
    <source>
        <strain evidence="11 12">LV</strain>
        <tissue evidence="11">Single pupa</tissue>
    </source>
</reference>
<dbReference type="InterPro" id="IPR002165">
    <property type="entry name" value="Plexin_repeat"/>
</dbReference>
<keyword evidence="3 9" id="KW-0732">Signal</keyword>
<evidence type="ECO:0000256" key="2">
    <source>
        <dbReference type="ARBA" id="ARBA00022692"/>
    </source>
</evidence>
<evidence type="ECO:0000256" key="6">
    <source>
        <dbReference type="ARBA" id="ARBA00023180"/>
    </source>
</evidence>
<dbReference type="PANTHER" id="PTHR13055">
    <property type="entry name" value="TUMOR ENDOTHELIAL MARKER 7 RELATED"/>
    <property type="match status" value="1"/>
</dbReference>
<feature type="domain" description="PSI" evidence="10">
    <location>
        <begin position="372"/>
        <end position="417"/>
    </location>
</feature>
<dbReference type="InterPro" id="IPR031152">
    <property type="entry name" value="PLXDC"/>
</dbReference>
<feature type="region of interest" description="Disordered" evidence="7">
    <location>
        <begin position="434"/>
        <end position="466"/>
    </location>
</feature>
<feature type="signal peptide" evidence="9">
    <location>
        <begin position="1"/>
        <end position="29"/>
    </location>
</feature>
<evidence type="ECO:0000256" key="1">
    <source>
        <dbReference type="ARBA" id="ARBA00004479"/>
    </source>
</evidence>
<evidence type="ECO:0000256" key="9">
    <source>
        <dbReference type="SAM" id="SignalP"/>
    </source>
</evidence>
<keyword evidence="12" id="KW-1185">Reference proteome</keyword>
<evidence type="ECO:0000313" key="12">
    <source>
        <dbReference type="Proteomes" id="UP000823941"/>
    </source>
</evidence>
<evidence type="ECO:0000256" key="4">
    <source>
        <dbReference type="ARBA" id="ARBA00022989"/>
    </source>
</evidence>
<evidence type="ECO:0000313" key="11">
    <source>
        <dbReference type="EMBL" id="KAG7313059.1"/>
    </source>
</evidence>
<feature type="compositionally biased region" description="Polar residues" evidence="7">
    <location>
        <begin position="443"/>
        <end position="454"/>
    </location>
</feature>